<accession>A0A3A1QVD6</accession>
<gene>
    <name evidence="1" type="ORF">D3H55_15395</name>
</gene>
<evidence type="ECO:0000313" key="2">
    <source>
        <dbReference type="Proteomes" id="UP000265801"/>
    </source>
</evidence>
<proteinExistence type="predicted"/>
<organism evidence="1 2">
    <name type="scientific">Bacillus salacetis</name>
    <dbReference type="NCBI Taxonomy" id="2315464"/>
    <lineage>
        <taxon>Bacteria</taxon>
        <taxon>Bacillati</taxon>
        <taxon>Bacillota</taxon>
        <taxon>Bacilli</taxon>
        <taxon>Bacillales</taxon>
        <taxon>Bacillaceae</taxon>
        <taxon>Bacillus</taxon>
    </lineage>
</organism>
<reference evidence="1 2" key="1">
    <citation type="submission" date="2018-09" db="EMBL/GenBank/DDBJ databases">
        <title>Bacillus saliacetes sp. nov., isolated from Thai shrimp paste (Ka-pi).</title>
        <authorList>
            <person name="Daroonpunt R."/>
            <person name="Tanasupawat S."/>
            <person name="Yiamsombut S."/>
        </authorList>
    </citation>
    <scope>NUCLEOTIDE SEQUENCE [LARGE SCALE GENOMIC DNA]</scope>
    <source>
        <strain evidence="1 2">SKP7-4</strain>
    </source>
</reference>
<protein>
    <recommendedName>
        <fullName evidence="3">Sporulation protein</fullName>
    </recommendedName>
</protein>
<sequence>MLPMINWKPMKVQVALEENKSGLAEAVSGIISINGGNKGEKVKSYEIELIGTDKSKVHVISSRVILCSRKCARKEKTEIPFSLNCPEGLPVHLSYTVRVIITMENEQPITREVPFNPGLSPR</sequence>
<keyword evidence="2" id="KW-1185">Reference proteome</keyword>
<comment type="caution">
    <text evidence="1">The sequence shown here is derived from an EMBL/GenBank/DDBJ whole genome shotgun (WGS) entry which is preliminary data.</text>
</comment>
<dbReference type="EMBL" id="QXIR01000022">
    <property type="protein sequence ID" value="RIW31355.1"/>
    <property type="molecule type" value="Genomic_DNA"/>
</dbReference>
<evidence type="ECO:0008006" key="3">
    <source>
        <dbReference type="Google" id="ProtNLM"/>
    </source>
</evidence>
<dbReference type="Proteomes" id="UP000265801">
    <property type="component" value="Unassembled WGS sequence"/>
</dbReference>
<evidence type="ECO:0000313" key="1">
    <source>
        <dbReference type="EMBL" id="RIW31355.1"/>
    </source>
</evidence>
<dbReference type="AlphaFoldDB" id="A0A3A1QVD6"/>
<dbReference type="OrthoDB" id="2988706at2"/>
<name>A0A3A1QVD6_9BACI</name>
<dbReference type="RefSeq" id="WP_119548209.1">
    <property type="nucleotide sequence ID" value="NZ_QXIR01000022.1"/>
</dbReference>